<evidence type="ECO:0000313" key="1">
    <source>
        <dbReference type="EMBL" id="MFL9927667.1"/>
    </source>
</evidence>
<dbReference type="EMBL" id="JAQQFM010000040">
    <property type="protein sequence ID" value="MFL9927667.1"/>
    <property type="molecule type" value="Genomic_DNA"/>
</dbReference>
<comment type="caution">
    <text evidence="1">The sequence shown here is derived from an EMBL/GenBank/DDBJ whole genome shotgun (WGS) entry which is preliminary data.</text>
</comment>
<feature type="non-terminal residue" evidence="1">
    <location>
        <position position="1"/>
    </location>
</feature>
<evidence type="ECO:0008006" key="4">
    <source>
        <dbReference type="Google" id="ProtNLM"/>
    </source>
</evidence>
<dbReference type="RefSeq" id="WP_408160900.1">
    <property type="nucleotide sequence ID" value="NZ_JAQQFM010000040.1"/>
</dbReference>
<dbReference type="Proteomes" id="UP001629246">
    <property type="component" value="Unassembled WGS sequence"/>
</dbReference>
<sequence>VGTGGTGSLANGDTYTNIQDVTGGSGNDLFYASAAHNNFFGGAGVDTVSYERSSDGVGVTVDLVAKTGTGGFADGDTYDSIENAIGTANNDTFIASLDA</sequence>
<dbReference type="SUPFAM" id="SSF51120">
    <property type="entry name" value="beta-Roll"/>
    <property type="match status" value="1"/>
</dbReference>
<organism evidence="1 3">
    <name type="scientific">Herbaspirillum lusitanum</name>
    <dbReference type="NCBI Taxonomy" id="213312"/>
    <lineage>
        <taxon>Bacteria</taxon>
        <taxon>Pseudomonadati</taxon>
        <taxon>Pseudomonadota</taxon>
        <taxon>Betaproteobacteria</taxon>
        <taxon>Burkholderiales</taxon>
        <taxon>Oxalobacteraceae</taxon>
        <taxon>Herbaspirillum</taxon>
    </lineage>
</organism>
<dbReference type="EMBL" id="JAQQFM010000041">
    <property type="protein sequence ID" value="MFL9927668.1"/>
    <property type="molecule type" value="Genomic_DNA"/>
</dbReference>
<dbReference type="PRINTS" id="PR00313">
    <property type="entry name" value="CABNDNGRPT"/>
</dbReference>
<feature type="non-terminal residue" evidence="1">
    <location>
        <position position="99"/>
    </location>
</feature>
<reference evidence="1 3" key="1">
    <citation type="journal article" date="2024" name="Chem. Sci.">
        <title>Discovery of megapolipeptins by genome mining of a Burkholderiales bacteria collection.</title>
        <authorList>
            <person name="Paulo B.S."/>
            <person name="Recchia M.J.J."/>
            <person name="Lee S."/>
            <person name="Fergusson C.H."/>
            <person name="Romanowski S.B."/>
            <person name="Hernandez A."/>
            <person name="Krull N."/>
            <person name="Liu D.Y."/>
            <person name="Cavanagh H."/>
            <person name="Bos A."/>
            <person name="Gray C.A."/>
            <person name="Murphy B.T."/>
            <person name="Linington R.G."/>
            <person name="Eustaquio A.S."/>
        </authorList>
    </citation>
    <scope>NUCLEOTIDE SEQUENCE [LARGE SCALE GENOMIC DNA]</scope>
    <source>
        <strain evidence="1 3">RL21-008-BIB-A</strain>
    </source>
</reference>
<gene>
    <name evidence="1" type="ORF">PQR62_25600</name>
    <name evidence="2" type="ORF">PQR62_25605</name>
</gene>
<name>A0ABW9AH79_9BURK</name>
<dbReference type="Pfam" id="PF00353">
    <property type="entry name" value="HemolysinCabind"/>
    <property type="match status" value="1"/>
</dbReference>
<proteinExistence type="predicted"/>
<dbReference type="InterPro" id="IPR011049">
    <property type="entry name" value="Serralysin-like_metalloprot_C"/>
</dbReference>
<protein>
    <recommendedName>
        <fullName evidence="4">Calcium-binding protein</fullName>
    </recommendedName>
</protein>
<evidence type="ECO:0000313" key="2">
    <source>
        <dbReference type="EMBL" id="MFL9927668.1"/>
    </source>
</evidence>
<accession>A0ABW9AH79</accession>
<keyword evidence="3" id="KW-1185">Reference proteome</keyword>
<dbReference type="InterPro" id="IPR001343">
    <property type="entry name" value="Hemolysn_Ca-bd"/>
</dbReference>
<evidence type="ECO:0000313" key="3">
    <source>
        <dbReference type="Proteomes" id="UP001629246"/>
    </source>
</evidence>